<comment type="caution">
    <text evidence="2">The sequence shown here is derived from an EMBL/GenBank/DDBJ whole genome shotgun (WGS) entry which is preliminary data.</text>
</comment>
<name>A0A2K3JT20_TRIPR</name>
<reference evidence="2 3" key="2">
    <citation type="journal article" date="2017" name="Front. Plant Sci.">
        <title>Gene Classification and Mining of Molecular Markers Useful in Red Clover (Trifolium pratense) Breeding.</title>
        <authorList>
            <person name="Istvanek J."/>
            <person name="Dluhosova J."/>
            <person name="Dluhos P."/>
            <person name="Patkova L."/>
            <person name="Nedelnik J."/>
            <person name="Repkova J."/>
        </authorList>
    </citation>
    <scope>NUCLEOTIDE SEQUENCE [LARGE SCALE GENOMIC DNA]</scope>
    <source>
        <strain evidence="3">cv. Tatra</strain>
        <tissue evidence="2">Young leaves</tissue>
    </source>
</reference>
<reference evidence="2 3" key="1">
    <citation type="journal article" date="2014" name="Am. J. Bot.">
        <title>Genome assembly and annotation for red clover (Trifolium pratense; Fabaceae).</title>
        <authorList>
            <person name="Istvanek J."/>
            <person name="Jaros M."/>
            <person name="Krenek A."/>
            <person name="Repkova J."/>
        </authorList>
    </citation>
    <scope>NUCLEOTIDE SEQUENCE [LARGE SCALE GENOMIC DNA]</scope>
    <source>
        <strain evidence="3">cv. Tatra</strain>
        <tissue evidence="2">Young leaves</tissue>
    </source>
</reference>
<evidence type="ECO:0000313" key="2">
    <source>
        <dbReference type="EMBL" id="PNX57158.1"/>
    </source>
</evidence>
<organism evidence="2 3">
    <name type="scientific">Trifolium pratense</name>
    <name type="common">Red clover</name>
    <dbReference type="NCBI Taxonomy" id="57577"/>
    <lineage>
        <taxon>Eukaryota</taxon>
        <taxon>Viridiplantae</taxon>
        <taxon>Streptophyta</taxon>
        <taxon>Embryophyta</taxon>
        <taxon>Tracheophyta</taxon>
        <taxon>Spermatophyta</taxon>
        <taxon>Magnoliopsida</taxon>
        <taxon>eudicotyledons</taxon>
        <taxon>Gunneridae</taxon>
        <taxon>Pentapetalae</taxon>
        <taxon>rosids</taxon>
        <taxon>fabids</taxon>
        <taxon>Fabales</taxon>
        <taxon>Fabaceae</taxon>
        <taxon>Papilionoideae</taxon>
        <taxon>50 kb inversion clade</taxon>
        <taxon>NPAAA clade</taxon>
        <taxon>Hologalegina</taxon>
        <taxon>IRL clade</taxon>
        <taxon>Trifolieae</taxon>
        <taxon>Trifolium</taxon>
    </lineage>
</organism>
<feature type="compositionally biased region" description="Basic residues" evidence="1">
    <location>
        <begin position="43"/>
        <end position="52"/>
    </location>
</feature>
<evidence type="ECO:0000313" key="3">
    <source>
        <dbReference type="Proteomes" id="UP000236291"/>
    </source>
</evidence>
<dbReference type="AlphaFoldDB" id="A0A2K3JT20"/>
<dbReference type="Proteomes" id="UP000236291">
    <property type="component" value="Unassembled WGS sequence"/>
</dbReference>
<accession>A0A2K3JT20</accession>
<sequence length="160" mass="18088">MTETAAPEVIENAEPAEVSAVDSAMKDESNQKRTRDEDEKGVSKKQKKKKKQKVEAEEKKKVVEAEEKKKPSGPVKLGHKTFASSLELFDYFNTFLHAWRPNLNVNKGPISPEFGREVSKVWPRNLFATGFIQQPTLDKGPVWIGLVELIYLDKNTCNTV</sequence>
<feature type="compositionally biased region" description="Basic and acidic residues" evidence="1">
    <location>
        <begin position="53"/>
        <end position="70"/>
    </location>
</feature>
<protein>
    <submittedName>
        <fullName evidence="2">Protein DCL chloroplastic-like</fullName>
    </submittedName>
</protein>
<evidence type="ECO:0000256" key="1">
    <source>
        <dbReference type="SAM" id="MobiDB-lite"/>
    </source>
</evidence>
<proteinExistence type="predicted"/>
<dbReference type="EMBL" id="ASHM01076041">
    <property type="protein sequence ID" value="PNX57158.1"/>
    <property type="molecule type" value="Genomic_DNA"/>
</dbReference>
<feature type="compositionally biased region" description="Basic and acidic residues" evidence="1">
    <location>
        <begin position="24"/>
        <end position="42"/>
    </location>
</feature>
<dbReference type="ExpressionAtlas" id="A0A2K3JT20">
    <property type="expression patterns" value="baseline"/>
</dbReference>
<gene>
    <name evidence="2" type="ORF">L195_g050259</name>
</gene>
<feature type="region of interest" description="Disordered" evidence="1">
    <location>
        <begin position="1"/>
        <end position="77"/>
    </location>
</feature>